<dbReference type="EMBL" id="SJPT01000003">
    <property type="protein sequence ID" value="TWU23911.1"/>
    <property type="molecule type" value="Genomic_DNA"/>
</dbReference>
<evidence type="ECO:0000313" key="3">
    <source>
        <dbReference type="EMBL" id="TWU23911.1"/>
    </source>
</evidence>
<dbReference type="InterPro" id="IPR019301">
    <property type="entry name" value="Flagellar_prot_FlgJ_N"/>
</dbReference>
<organism evidence="3 4">
    <name type="scientific">Novipirellula galeiformis</name>
    <dbReference type="NCBI Taxonomy" id="2528004"/>
    <lineage>
        <taxon>Bacteria</taxon>
        <taxon>Pseudomonadati</taxon>
        <taxon>Planctomycetota</taxon>
        <taxon>Planctomycetia</taxon>
        <taxon>Pirellulales</taxon>
        <taxon>Pirellulaceae</taxon>
        <taxon>Novipirellula</taxon>
    </lineage>
</organism>
<feature type="region of interest" description="Disordered" evidence="1">
    <location>
        <begin position="1"/>
        <end position="34"/>
    </location>
</feature>
<keyword evidence="4" id="KW-1185">Reference proteome</keyword>
<dbReference type="OrthoDB" id="280272at2"/>
<name>A0A5C6CKS9_9BACT</name>
<protein>
    <recommendedName>
        <fullName evidence="2">Flagellar protein FlgJ N-terminal domain-containing protein</fullName>
    </recommendedName>
</protein>
<evidence type="ECO:0000313" key="4">
    <source>
        <dbReference type="Proteomes" id="UP000316304"/>
    </source>
</evidence>
<feature type="compositionally biased region" description="Low complexity" evidence="1">
    <location>
        <begin position="1"/>
        <end position="14"/>
    </location>
</feature>
<feature type="compositionally biased region" description="Polar residues" evidence="1">
    <location>
        <begin position="15"/>
        <end position="34"/>
    </location>
</feature>
<dbReference type="Proteomes" id="UP000316304">
    <property type="component" value="Unassembled WGS sequence"/>
</dbReference>
<sequence length="105" mass="11442">MNISSSSPFGSASSTLDQHSVSQSPQQPANETQEAFTDFVGQTLFGSMLDSMRKSVGKPAYMHGGRTEEVFQQQMDQLIVEDLTEASAGAIADPMFQLFQMNRSS</sequence>
<evidence type="ECO:0000256" key="1">
    <source>
        <dbReference type="SAM" id="MobiDB-lite"/>
    </source>
</evidence>
<gene>
    <name evidence="3" type="ORF">Pla52o_18340</name>
</gene>
<evidence type="ECO:0000259" key="2">
    <source>
        <dbReference type="Pfam" id="PF10135"/>
    </source>
</evidence>
<reference evidence="3 4" key="1">
    <citation type="submission" date="2019-02" db="EMBL/GenBank/DDBJ databases">
        <title>Deep-cultivation of Planctomycetes and their phenomic and genomic characterization uncovers novel biology.</title>
        <authorList>
            <person name="Wiegand S."/>
            <person name="Jogler M."/>
            <person name="Boedeker C."/>
            <person name="Pinto D."/>
            <person name="Vollmers J."/>
            <person name="Rivas-Marin E."/>
            <person name="Kohn T."/>
            <person name="Peeters S.H."/>
            <person name="Heuer A."/>
            <person name="Rast P."/>
            <person name="Oberbeckmann S."/>
            <person name="Bunk B."/>
            <person name="Jeske O."/>
            <person name="Meyerdierks A."/>
            <person name="Storesund J.E."/>
            <person name="Kallscheuer N."/>
            <person name="Luecker S."/>
            <person name="Lage O.M."/>
            <person name="Pohl T."/>
            <person name="Merkel B.J."/>
            <person name="Hornburger P."/>
            <person name="Mueller R.-W."/>
            <person name="Bruemmer F."/>
            <person name="Labrenz M."/>
            <person name="Spormann A.M."/>
            <person name="Op Den Camp H."/>
            <person name="Overmann J."/>
            <person name="Amann R."/>
            <person name="Jetten M.S.M."/>
            <person name="Mascher T."/>
            <person name="Medema M.H."/>
            <person name="Devos D.P."/>
            <person name="Kaster A.-K."/>
            <person name="Ovreas L."/>
            <person name="Rohde M."/>
            <person name="Galperin M.Y."/>
            <person name="Jogler C."/>
        </authorList>
    </citation>
    <scope>NUCLEOTIDE SEQUENCE [LARGE SCALE GENOMIC DNA]</scope>
    <source>
        <strain evidence="3 4">Pla52o</strain>
    </source>
</reference>
<feature type="domain" description="Flagellar protein FlgJ N-terminal" evidence="2">
    <location>
        <begin position="51"/>
        <end position="96"/>
    </location>
</feature>
<comment type="caution">
    <text evidence="3">The sequence shown here is derived from an EMBL/GenBank/DDBJ whole genome shotgun (WGS) entry which is preliminary data.</text>
</comment>
<dbReference type="RefSeq" id="WP_146594195.1">
    <property type="nucleotide sequence ID" value="NZ_SJPT01000003.1"/>
</dbReference>
<proteinExistence type="predicted"/>
<dbReference type="AlphaFoldDB" id="A0A5C6CKS9"/>
<dbReference type="Pfam" id="PF10135">
    <property type="entry name" value="Rod-binding"/>
    <property type="match status" value="1"/>
</dbReference>
<accession>A0A5C6CKS9</accession>